<comment type="similarity">
    <text evidence="2">Belongs to the class-I pyridoxal-phosphate-dependent aminotransferase family.</text>
</comment>
<keyword evidence="3" id="KW-0032">Aminotransferase</keyword>
<dbReference type="NCBIfam" id="TIGR01265">
    <property type="entry name" value="tyr_nico_aTase"/>
    <property type="match status" value="1"/>
</dbReference>
<evidence type="ECO:0000256" key="1">
    <source>
        <dbReference type="ARBA" id="ARBA00001933"/>
    </source>
</evidence>
<dbReference type="Proteomes" id="UP001300502">
    <property type="component" value="Unassembled WGS sequence"/>
</dbReference>
<evidence type="ECO:0000256" key="2">
    <source>
        <dbReference type="ARBA" id="ARBA00007441"/>
    </source>
</evidence>
<feature type="compositionally biased region" description="Basic and acidic residues" evidence="6">
    <location>
        <begin position="208"/>
        <end position="221"/>
    </location>
</feature>
<dbReference type="InterPro" id="IPR004838">
    <property type="entry name" value="NHTrfase_class1_PyrdxlP-BS"/>
</dbReference>
<dbReference type="AlphaFoldDB" id="A0AAV9IEC7"/>
<organism evidence="8 9">
    <name type="scientific">Galdieria yellowstonensis</name>
    <dbReference type="NCBI Taxonomy" id="3028027"/>
    <lineage>
        <taxon>Eukaryota</taxon>
        <taxon>Rhodophyta</taxon>
        <taxon>Bangiophyceae</taxon>
        <taxon>Galdieriales</taxon>
        <taxon>Galdieriaceae</taxon>
        <taxon>Galdieria</taxon>
    </lineage>
</organism>
<dbReference type="InterPro" id="IPR015422">
    <property type="entry name" value="PyrdxlP-dep_Trfase_small"/>
</dbReference>
<dbReference type="GO" id="GO:0004838">
    <property type="term" value="F:L-tyrosine-2-oxoglutarate transaminase activity"/>
    <property type="evidence" value="ECO:0007669"/>
    <property type="project" value="TreeGrafter"/>
</dbReference>
<protein>
    <recommendedName>
        <fullName evidence="7">Aminotransferase class I/classII large domain-containing protein</fullName>
    </recommendedName>
</protein>
<dbReference type="InterPro" id="IPR015424">
    <property type="entry name" value="PyrdxlP-dep_Trfase"/>
</dbReference>
<comment type="cofactor">
    <cofactor evidence="1">
        <name>pyridoxal 5'-phosphate</name>
        <dbReference type="ChEBI" id="CHEBI:597326"/>
    </cofactor>
</comment>
<dbReference type="GO" id="GO:0006572">
    <property type="term" value="P:L-tyrosine catabolic process"/>
    <property type="evidence" value="ECO:0007669"/>
    <property type="project" value="TreeGrafter"/>
</dbReference>
<evidence type="ECO:0000313" key="8">
    <source>
        <dbReference type="EMBL" id="KAK4525742.1"/>
    </source>
</evidence>
<feature type="compositionally biased region" description="Basic and acidic residues" evidence="6">
    <location>
        <begin position="56"/>
        <end position="68"/>
    </location>
</feature>
<keyword evidence="5" id="KW-0663">Pyridoxal phosphate</keyword>
<reference evidence="8 9" key="1">
    <citation type="submission" date="2022-07" db="EMBL/GenBank/DDBJ databases">
        <title>Genome-wide signatures of adaptation to extreme environments.</title>
        <authorList>
            <person name="Cho C.H."/>
            <person name="Yoon H.S."/>
        </authorList>
    </citation>
    <scope>NUCLEOTIDE SEQUENCE [LARGE SCALE GENOMIC DNA]</scope>
    <source>
        <strain evidence="8 9">108.79 E11</strain>
    </source>
</reference>
<dbReference type="InterPro" id="IPR004839">
    <property type="entry name" value="Aminotransferase_I/II_large"/>
</dbReference>
<dbReference type="CDD" id="cd00609">
    <property type="entry name" value="AAT_like"/>
    <property type="match status" value="1"/>
</dbReference>
<proteinExistence type="inferred from homology"/>
<dbReference type="Gene3D" id="3.40.640.10">
    <property type="entry name" value="Type I PLP-dependent aspartate aminotransferase-like (Major domain)"/>
    <property type="match status" value="1"/>
</dbReference>
<feature type="region of interest" description="Disordered" evidence="6">
    <location>
        <begin position="202"/>
        <end position="226"/>
    </location>
</feature>
<dbReference type="Pfam" id="PF00155">
    <property type="entry name" value="Aminotran_1_2"/>
    <property type="match status" value="1"/>
</dbReference>
<evidence type="ECO:0000313" key="9">
    <source>
        <dbReference type="Proteomes" id="UP001300502"/>
    </source>
</evidence>
<gene>
    <name evidence="8" type="ORF">GAYE_SCF16G3651</name>
</gene>
<evidence type="ECO:0000256" key="4">
    <source>
        <dbReference type="ARBA" id="ARBA00022679"/>
    </source>
</evidence>
<accession>A0AAV9IEC7</accession>
<dbReference type="SUPFAM" id="SSF53383">
    <property type="entry name" value="PLP-dependent transferases"/>
    <property type="match status" value="1"/>
</dbReference>
<dbReference type="InterPro" id="IPR005958">
    <property type="entry name" value="TyrNic_aminoTrfase"/>
</dbReference>
<evidence type="ECO:0000256" key="3">
    <source>
        <dbReference type="ARBA" id="ARBA00022576"/>
    </source>
</evidence>
<feature type="domain" description="Aminotransferase class I/classII large" evidence="7">
    <location>
        <begin position="267"/>
        <end position="631"/>
    </location>
</feature>
<dbReference type="PANTHER" id="PTHR45744:SF2">
    <property type="entry name" value="TYROSINE AMINOTRANSFERASE"/>
    <property type="match status" value="1"/>
</dbReference>
<sequence>MCGLLFFGGNVNIDCLRHWSFATHKKSGTIFRKKFWTTRSNRVVFALLGQEPDNEEAWKTSHETRKPSEQQGNGDIIQEDMDSLINELSQRFEWPKQDPSAKKQASVDPILFHEPGFLKSHVYEDFIKENEQARKRSQVELSMDSDTFMRVFEEARKGWLSCPQCKGLAPPEEIEKWGWCSYCHAELDLKKSPADILYPRLEEEEEEQQKKKEKSNNKKESLQSSSKRVAVGQRAWNISCSQRALQTINPIRQLVQGMAVKPNPDKKLIPLSIGDPAAFGNLKVPREALKALSKVLTEDSAHGYSNSLGNELARSTIASKFSSRHHAVSKDEVILTCGTSGALEMVFNALCNPGDNVLVPRPGFPLFRTLLDNLGVEVRYYDLDPHRQWQIRLEQLPKLVDSRTAALVVNNPSNPCGSVFSYSHMMSIIEMAQRLCIPIVADEVYADMTFSGYQFFSFASLSEYVPILSVGSVSKMFVAPGWRLGWVVIHDRQGLLEKGNVIQGLQQLSMRMLVPSSPFQQILPTLFSDACKSDFRALMETLEDQAMFTVDSLSKIKGLSCPSPPQGSMYCMVQVDSQAMGFQDDKEFASQLLAEESVLVLPGQPCFQSPDFFRVVYCAPKAVLHEAFSRIRQFCDRHHKEKVF</sequence>
<name>A0AAV9IEC7_9RHOD</name>
<dbReference type="InterPro" id="IPR015421">
    <property type="entry name" value="PyrdxlP-dep_Trfase_major"/>
</dbReference>
<comment type="caution">
    <text evidence="8">The sequence shown here is derived from an EMBL/GenBank/DDBJ whole genome shotgun (WGS) entry which is preliminary data.</text>
</comment>
<keyword evidence="9" id="KW-1185">Reference proteome</keyword>
<evidence type="ECO:0000256" key="6">
    <source>
        <dbReference type="SAM" id="MobiDB-lite"/>
    </source>
</evidence>
<keyword evidence="4" id="KW-0808">Transferase</keyword>
<feature type="region of interest" description="Disordered" evidence="6">
    <location>
        <begin position="54"/>
        <end position="75"/>
    </location>
</feature>
<evidence type="ECO:0000256" key="5">
    <source>
        <dbReference type="ARBA" id="ARBA00022898"/>
    </source>
</evidence>
<dbReference type="PROSITE" id="PS00105">
    <property type="entry name" value="AA_TRANSFER_CLASS_1"/>
    <property type="match status" value="1"/>
</dbReference>
<dbReference type="PRINTS" id="PR00753">
    <property type="entry name" value="ACCSYNTHASE"/>
</dbReference>
<dbReference type="EMBL" id="JANCYU010000033">
    <property type="protein sequence ID" value="KAK4525742.1"/>
    <property type="molecule type" value="Genomic_DNA"/>
</dbReference>
<evidence type="ECO:0000259" key="7">
    <source>
        <dbReference type="Pfam" id="PF00155"/>
    </source>
</evidence>
<dbReference type="PANTHER" id="PTHR45744">
    <property type="entry name" value="TYROSINE AMINOTRANSFERASE"/>
    <property type="match status" value="1"/>
</dbReference>
<dbReference type="Gene3D" id="3.90.1150.10">
    <property type="entry name" value="Aspartate Aminotransferase, domain 1"/>
    <property type="match status" value="1"/>
</dbReference>
<dbReference type="GO" id="GO:0030170">
    <property type="term" value="F:pyridoxal phosphate binding"/>
    <property type="evidence" value="ECO:0007669"/>
    <property type="project" value="InterPro"/>
</dbReference>